<dbReference type="GO" id="GO:0005774">
    <property type="term" value="C:vacuolar membrane"/>
    <property type="evidence" value="ECO:0007669"/>
    <property type="project" value="TreeGrafter"/>
</dbReference>
<dbReference type="Pfam" id="PF06218">
    <property type="entry name" value="NPR2"/>
    <property type="match status" value="1"/>
</dbReference>
<proteinExistence type="inferred from homology"/>
<sequence>MTPESCPLSACYHSARKGVLTSPIPVPSGGGLWKDLVEYIITNHTSQPPNNVICVHVPPTSPGPGGITLISCPARLKSEIYDRNSFTFNISFFVLGQDANCYVDSCLRLSEALINAEKECSFLTGGGGVGGGGGVEVTSVEKICESVFQAFNSSEGRLTTVIGNDVISLSRVKDDDKSKITPPVPNKSGVPILTASSFVAKDLTVPFIVPSLNGSSTIREVAVKSEVDVGNILQCVRVIVREGKGVLRSKGGSDRGREGKGGVRGGEGMVKEIVHCYPCAVLKLGRRKTISRGLAGRLDEVVVAAVDGTRSEEELEDILGLKVDEIKRSCERMGRDYVCVYI</sequence>
<protein>
    <submittedName>
        <fullName evidence="2">Uncharacterized protein</fullName>
    </submittedName>
</protein>
<reference evidence="3" key="1">
    <citation type="journal article" date="2023" name="Commun. Biol.">
        <title>Genome analysis of Parmales, the sister group of diatoms, reveals the evolutionary specialization of diatoms from phago-mixotrophs to photoautotrophs.</title>
        <authorList>
            <person name="Ban H."/>
            <person name="Sato S."/>
            <person name="Yoshikawa S."/>
            <person name="Yamada K."/>
            <person name="Nakamura Y."/>
            <person name="Ichinomiya M."/>
            <person name="Sato N."/>
            <person name="Blanc-Mathieu R."/>
            <person name="Endo H."/>
            <person name="Kuwata A."/>
            <person name="Ogata H."/>
        </authorList>
    </citation>
    <scope>NUCLEOTIDE SEQUENCE [LARGE SCALE GENOMIC DNA]</scope>
</reference>
<comment type="similarity">
    <text evidence="1">Belongs to the NPR2 family.</text>
</comment>
<dbReference type="Proteomes" id="UP001162640">
    <property type="component" value="Unassembled WGS sequence"/>
</dbReference>
<dbReference type="GO" id="GO:0010508">
    <property type="term" value="P:positive regulation of autophagy"/>
    <property type="evidence" value="ECO:0007669"/>
    <property type="project" value="TreeGrafter"/>
</dbReference>
<dbReference type="PANTHER" id="PTHR12991:SF10">
    <property type="entry name" value="GATOR COMPLEX PROTEIN NPRL2"/>
    <property type="match status" value="1"/>
</dbReference>
<evidence type="ECO:0000313" key="3">
    <source>
        <dbReference type="Proteomes" id="UP001162640"/>
    </source>
</evidence>
<dbReference type="InterPro" id="IPR009348">
    <property type="entry name" value="NPR2-like"/>
</dbReference>
<dbReference type="PANTHER" id="PTHR12991">
    <property type="entry name" value="NITROGEN PERMEASE REGULATOR 2/TUMOR SUPPRESSOR CANDIDATE 4"/>
    <property type="match status" value="1"/>
</dbReference>
<dbReference type="GO" id="GO:1990130">
    <property type="term" value="C:GATOR1 complex"/>
    <property type="evidence" value="ECO:0007669"/>
    <property type="project" value="TreeGrafter"/>
</dbReference>
<dbReference type="GO" id="GO:1904262">
    <property type="term" value="P:negative regulation of TORC1 signaling"/>
    <property type="evidence" value="ECO:0007669"/>
    <property type="project" value="TreeGrafter"/>
</dbReference>
<evidence type="ECO:0000256" key="1">
    <source>
        <dbReference type="ARBA" id="ARBA00008433"/>
    </source>
</evidence>
<organism evidence="2 3">
    <name type="scientific">Triparma laevis f. inornata</name>
    <dbReference type="NCBI Taxonomy" id="1714386"/>
    <lineage>
        <taxon>Eukaryota</taxon>
        <taxon>Sar</taxon>
        <taxon>Stramenopiles</taxon>
        <taxon>Ochrophyta</taxon>
        <taxon>Bolidophyceae</taxon>
        <taxon>Parmales</taxon>
        <taxon>Triparmaceae</taxon>
        <taxon>Triparma</taxon>
    </lineage>
</organism>
<name>A0A9W7B7M2_9STRA</name>
<dbReference type="GO" id="GO:0005096">
    <property type="term" value="F:GTPase activator activity"/>
    <property type="evidence" value="ECO:0007669"/>
    <property type="project" value="TreeGrafter"/>
</dbReference>
<dbReference type="GO" id="GO:0034198">
    <property type="term" value="P:cellular response to amino acid starvation"/>
    <property type="evidence" value="ECO:0007669"/>
    <property type="project" value="TreeGrafter"/>
</dbReference>
<gene>
    <name evidence="2" type="ORF">TL16_g10291</name>
</gene>
<dbReference type="AlphaFoldDB" id="A0A9W7B7M2"/>
<dbReference type="EMBL" id="BLQM01000362">
    <property type="protein sequence ID" value="GMH85626.1"/>
    <property type="molecule type" value="Genomic_DNA"/>
</dbReference>
<accession>A0A9W7B7M2</accession>
<evidence type="ECO:0000313" key="2">
    <source>
        <dbReference type="EMBL" id="GMH85626.1"/>
    </source>
</evidence>
<comment type="caution">
    <text evidence="2">The sequence shown here is derived from an EMBL/GenBank/DDBJ whole genome shotgun (WGS) entry which is preliminary data.</text>
</comment>